<feature type="compositionally biased region" description="Basic and acidic residues" evidence="1">
    <location>
        <begin position="30"/>
        <end position="50"/>
    </location>
</feature>
<comment type="caution">
    <text evidence="2">The sequence shown here is derived from an EMBL/GenBank/DDBJ whole genome shotgun (WGS) entry which is preliminary data.</text>
</comment>
<reference evidence="2 3" key="1">
    <citation type="submission" date="2024-06" db="EMBL/GenBank/DDBJ databases">
        <authorList>
            <person name="Kraege A."/>
            <person name="Thomma B."/>
        </authorList>
    </citation>
    <scope>NUCLEOTIDE SEQUENCE [LARGE SCALE GENOMIC DNA]</scope>
</reference>
<accession>A0ABP1G542</accession>
<dbReference type="Proteomes" id="UP001497392">
    <property type="component" value="Unassembled WGS sequence"/>
</dbReference>
<sequence>MTGSGDTMHDIKKNIPGTDAHAMHNPTRGTGDDGVKNAVKDHTPGTDRNRHNQQSMTENVKEVLPGTKEHEGANEGLGHKIAKMIPGTDANKEHHNKI</sequence>
<feature type="region of interest" description="Disordered" evidence="1">
    <location>
        <begin position="1"/>
        <end position="98"/>
    </location>
</feature>
<protein>
    <submittedName>
        <fullName evidence="2">G10176 protein</fullName>
    </submittedName>
</protein>
<name>A0ABP1G542_9CHLO</name>
<proteinExistence type="predicted"/>
<keyword evidence="3" id="KW-1185">Reference proteome</keyword>
<dbReference type="EMBL" id="CAXHTA020000017">
    <property type="protein sequence ID" value="CAL5227247.1"/>
    <property type="molecule type" value="Genomic_DNA"/>
</dbReference>
<evidence type="ECO:0000313" key="2">
    <source>
        <dbReference type="EMBL" id="CAL5227247.1"/>
    </source>
</evidence>
<evidence type="ECO:0000313" key="3">
    <source>
        <dbReference type="Proteomes" id="UP001497392"/>
    </source>
</evidence>
<gene>
    <name evidence="2" type="primary">g10176</name>
    <name evidence="2" type="ORF">VP750_LOCUS9153</name>
</gene>
<evidence type="ECO:0000256" key="1">
    <source>
        <dbReference type="SAM" id="MobiDB-lite"/>
    </source>
</evidence>
<organism evidence="2 3">
    <name type="scientific">Coccomyxa viridis</name>
    <dbReference type="NCBI Taxonomy" id="1274662"/>
    <lineage>
        <taxon>Eukaryota</taxon>
        <taxon>Viridiplantae</taxon>
        <taxon>Chlorophyta</taxon>
        <taxon>core chlorophytes</taxon>
        <taxon>Trebouxiophyceae</taxon>
        <taxon>Trebouxiophyceae incertae sedis</taxon>
        <taxon>Coccomyxaceae</taxon>
        <taxon>Coccomyxa</taxon>
    </lineage>
</organism>